<proteinExistence type="predicted"/>
<gene>
    <name evidence="2" type="ORF">SAMN02745887_03718</name>
</gene>
<name>A0A1K2HS03_9NEIS</name>
<dbReference type="RefSeq" id="WP_072430188.1">
    <property type="nucleotide sequence ID" value="NZ_FPKR01000019.1"/>
</dbReference>
<evidence type="ECO:0000313" key="2">
    <source>
        <dbReference type="EMBL" id="SFZ79531.1"/>
    </source>
</evidence>
<feature type="region of interest" description="Disordered" evidence="1">
    <location>
        <begin position="12"/>
        <end position="40"/>
    </location>
</feature>
<organism evidence="2 3">
    <name type="scientific">Chitinimonas taiwanensis DSM 18899</name>
    <dbReference type="NCBI Taxonomy" id="1121279"/>
    <lineage>
        <taxon>Bacteria</taxon>
        <taxon>Pseudomonadati</taxon>
        <taxon>Pseudomonadota</taxon>
        <taxon>Betaproteobacteria</taxon>
        <taxon>Neisseriales</taxon>
        <taxon>Chitinibacteraceae</taxon>
        <taxon>Chitinimonas</taxon>
    </lineage>
</organism>
<sequence length="59" mass="6779">MTIEVRQMVIKSELNSPAKPAEDEAENCCDQDENASAQHRAQRAALRLLRSQLEQLRER</sequence>
<keyword evidence="3" id="KW-1185">Reference proteome</keyword>
<evidence type="ECO:0000313" key="3">
    <source>
        <dbReference type="Proteomes" id="UP000186513"/>
    </source>
</evidence>
<dbReference type="Proteomes" id="UP000186513">
    <property type="component" value="Unassembled WGS sequence"/>
</dbReference>
<dbReference type="EMBL" id="FPKR01000019">
    <property type="protein sequence ID" value="SFZ79531.1"/>
    <property type="molecule type" value="Genomic_DNA"/>
</dbReference>
<reference evidence="2 3" key="1">
    <citation type="submission" date="2016-11" db="EMBL/GenBank/DDBJ databases">
        <authorList>
            <person name="Jaros S."/>
            <person name="Januszkiewicz K."/>
            <person name="Wedrychowicz H."/>
        </authorList>
    </citation>
    <scope>NUCLEOTIDE SEQUENCE [LARGE SCALE GENOMIC DNA]</scope>
    <source>
        <strain evidence="2 3">DSM 18899</strain>
    </source>
</reference>
<dbReference type="AlphaFoldDB" id="A0A1K2HS03"/>
<protein>
    <submittedName>
        <fullName evidence="2">Uncharacterized protein</fullName>
    </submittedName>
</protein>
<accession>A0A1K2HS03</accession>
<feature type="compositionally biased region" description="Acidic residues" evidence="1">
    <location>
        <begin position="23"/>
        <end position="33"/>
    </location>
</feature>
<evidence type="ECO:0000256" key="1">
    <source>
        <dbReference type="SAM" id="MobiDB-lite"/>
    </source>
</evidence>
<dbReference type="STRING" id="1121279.SAMN02745887_03718"/>